<organism evidence="2 3">
    <name type="scientific">Mycena albidolilacea</name>
    <dbReference type="NCBI Taxonomy" id="1033008"/>
    <lineage>
        <taxon>Eukaryota</taxon>
        <taxon>Fungi</taxon>
        <taxon>Dikarya</taxon>
        <taxon>Basidiomycota</taxon>
        <taxon>Agaricomycotina</taxon>
        <taxon>Agaricomycetes</taxon>
        <taxon>Agaricomycetidae</taxon>
        <taxon>Agaricales</taxon>
        <taxon>Marasmiineae</taxon>
        <taxon>Mycenaceae</taxon>
        <taxon>Mycena</taxon>
    </lineage>
</organism>
<gene>
    <name evidence="2" type="ORF">DFH08DRAFT_943690</name>
</gene>
<feature type="region of interest" description="Disordered" evidence="1">
    <location>
        <begin position="1"/>
        <end position="75"/>
    </location>
</feature>
<sequence>MEEDEESFKAADLGSTAYIPPMFDASEDITAPSSQPSPPTRPARGRSSTYFQAFVHPPPAPAPASTTPLSSQSPSISQVMSVASAMQTGLASATSTVSPRTSQSSTDVRAANAIGILSAVAPPAHERLAQPAWSSLDYHLPTHFYPARIYPAHVFRADVFVACSHKVPRVTAASEPAKGAGSSKSKGKAEGCGDVGPSSTRAATQNAVPVVAADDDEPTGGEDGQAELAAISPPTASEEVVLPAGAPMTGEAREESARIHCEERALRETRNEMLRRSKLMEEQEVAADAAKKRLRNPAGGADLVVVARPQCFAKAAKNLDGSPVVGQPGQRRGEIGGTTGQPAGALDAQRAKDDAALLGRRGWGEVVGNGCEEMEGDGGGGEEASHKETAFVRERGGRIGLFNTAWGGQPA</sequence>
<dbReference type="Proteomes" id="UP001218218">
    <property type="component" value="Unassembled WGS sequence"/>
</dbReference>
<evidence type="ECO:0000313" key="2">
    <source>
        <dbReference type="EMBL" id="KAJ7312324.1"/>
    </source>
</evidence>
<evidence type="ECO:0000313" key="3">
    <source>
        <dbReference type="Proteomes" id="UP001218218"/>
    </source>
</evidence>
<name>A0AAD6Z998_9AGAR</name>
<feature type="compositionally biased region" description="Low complexity" evidence="1">
    <location>
        <begin position="63"/>
        <end position="75"/>
    </location>
</feature>
<feature type="region of interest" description="Disordered" evidence="1">
    <location>
        <begin position="319"/>
        <end position="352"/>
    </location>
</feature>
<protein>
    <submittedName>
        <fullName evidence="2">Uncharacterized protein</fullName>
    </submittedName>
</protein>
<dbReference type="AlphaFoldDB" id="A0AAD6Z998"/>
<accession>A0AAD6Z998</accession>
<proteinExistence type="predicted"/>
<evidence type="ECO:0000256" key="1">
    <source>
        <dbReference type="SAM" id="MobiDB-lite"/>
    </source>
</evidence>
<reference evidence="2" key="1">
    <citation type="submission" date="2023-03" db="EMBL/GenBank/DDBJ databases">
        <title>Massive genome expansion in bonnet fungi (Mycena s.s.) driven by repeated elements and novel gene families across ecological guilds.</title>
        <authorList>
            <consortium name="Lawrence Berkeley National Laboratory"/>
            <person name="Harder C.B."/>
            <person name="Miyauchi S."/>
            <person name="Viragh M."/>
            <person name="Kuo A."/>
            <person name="Thoen E."/>
            <person name="Andreopoulos B."/>
            <person name="Lu D."/>
            <person name="Skrede I."/>
            <person name="Drula E."/>
            <person name="Henrissat B."/>
            <person name="Morin E."/>
            <person name="Kohler A."/>
            <person name="Barry K."/>
            <person name="LaButti K."/>
            <person name="Morin E."/>
            <person name="Salamov A."/>
            <person name="Lipzen A."/>
            <person name="Mereny Z."/>
            <person name="Hegedus B."/>
            <person name="Baldrian P."/>
            <person name="Stursova M."/>
            <person name="Weitz H."/>
            <person name="Taylor A."/>
            <person name="Grigoriev I.V."/>
            <person name="Nagy L.G."/>
            <person name="Martin F."/>
            <person name="Kauserud H."/>
        </authorList>
    </citation>
    <scope>NUCLEOTIDE SEQUENCE</scope>
    <source>
        <strain evidence="2">CBHHK002</strain>
    </source>
</reference>
<comment type="caution">
    <text evidence="2">The sequence shown here is derived from an EMBL/GenBank/DDBJ whole genome shotgun (WGS) entry which is preliminary data.</text>
</comment>
<feature type="compositionally biased region" description="Low complexity" evidence="1">
    <location>
        <begin position="172"/>
        <end position="184"/>
    </location>
</feature>
<feature type="region of interest" description="Disordered" evidence="1">
    <location>
        <begin position="171"/>
        <end position="226"/>
    </location>
</feature>
<dbReference type="EMBL" id="JARIHO010000073">
    <property type="protein sequence ID" value="KAJ7312324.1"/>
    <property type="molecule type" value="Genomic_DNA"/>
</dbReference>
<keyword evidence="3" id="KW-1185">Reference proteome</keyword>
<feature type="compositionally biased region" description="Polar residues" evidence="1">
    <location>
        <begin position="197"/>
        <end position="207"/>
    </location>
</feature>